<dbReference type="PANTHER" id="PTHR46900">
    <property type="entry name" value="TYROSINE-PROTEIN PHOSPHATASE NON-RECEPTOR TYPE 13"/>
    <property type="match status" value="1"/>
</dbReference>
<dbReference type="SUPFAM" id="SSF50156">
    <property type="entry name" value="PDZ domain-like"/>
    <property type="match status" value="3"/>
</dbReference>
<dbReference type="InParanoid" id="A0A6I8U3C0"/>
<feature type="compositionally biased region" description="Polar residues" evidence="1">
    <location>
        <begin position="948"/>
        <end position="980"/>
    </location>
</feature>
<feature type="compositionally biased region" description="Low complexity" evidence="1">
    <location>
        <begin position="443"/>
        <end position="462"/>
    </location>
</feature>
<dbReference type="PROSITE" id="PS50106">
    <property type="entry name" value="PDZ"/>
    <property type="match status" value="3"/>
</dbReference>
<feature type="region of interest" description="Disordered" evidence="1">
    <location>
        <begin position="1104"/>
        <end position="1147"/>
    </location>
</feature>
<reference evidence="3 4" key="1">
    <citation type="submission" date="2017-06" db="EMBL/GenBank/DDBJ databases">
        <title>Aedes aegypti genome working group (AGWG) sequencing and assembly.</title>
        <authorList>
            <consortium name="Aedes aegypti Genome Working Group (AGWG)"/>
            <person name="Matthews B.J."/>
        </authorList>
    </citation>
    <scope>NUCLEOTIDE SEQUENCE [LARGE SCALE GENOMIC DNA]</scope>
    <source>
        <strain evidence="3 4">LVP_AGWG</strain>
    </source>
</reference>
<feature type="region of interest" description="Disordered" evidence="1">
    <location>
        <begin position="427"/>
        <end position="467"/>
    </location>
</feature>
<feature type="compositionally biased region" description="Polar residues" evidence="1">
    <location>
        <begin position="713"/>
        <end position="735"/>
    </location>
</feature>
<dbReference type="CDD" id="cd06695">
    <property type="entry name" value="PDZ3_PTPN13_FRMPD2-like"/>
    <property type="match status" value="1"/>
</dbReference>
<dbReference type="InterPro" id="IPR001478">
    <property type="entry name" value="PDZ"/>
</dbReference>
<feature type="compositionally biased region" description="Low complexity" evidence="1">
    <location>
        <begin position="36"/>
        <end position="47"/>
    </location>
</feature>
<dbReference type="InterPro" id="IPR052074">
    <property type="entry name" value="NonRcpt_TyrProt_Phosphatase"/>
</dbReference>
<dbReference type="SMART" id="SM00228">
    <property type="entry name" value="PDZ"/>
    <property type="match status" value="3"/>
</dbReference>
<dbReference type="CDD" id="cd00136">
    <property type="entry name" value="PDZ_canonical"/>
    <property type="match status" value="1"/>
</dbReference>
<dbReference type="Proteomes" id="UP000008820">
    <property type="component" value="Chromosome 1"/>
</dbReference>
<organism evidence="3 4">
    <name type="scientific">Aedes aegypti</name>
    <name type="common">Yellowfever mosquito</name>
    <name type="synonym">Culex aegypti</name>
    <dbReference type="NCBI Taxonomy" id="7159"/>
    <lineage>
        <taxon>Eukaryota</taxon>
        <taxon>Metazoa</taxon>
        <taxon>Ecdysozoa</taxon>
        <taxon>Arthropoda</taxon>
        <taxon>Hexapoda</taxon>
        <taxon>Insecta</taxon>
        <taxon>Pterygota</taxon>
        <taxon>Neoptera</taxon>
        <taxon>Endopterygota</taxon>
        <taxon>Diptera</taxon>
        <taxon>Nematocera</taxon>
        <taxon>Culicoidea</taxon>
        <taxon>Culicidae</taxon>
        <taxon>Culicinae</taxon>
        <taxon>Aedini</taxon>
        <taxon>Aedes</taxon>
        <taxon>Stegomyia</taxon>
    </lineage>
</organism>
<evidence type="ECO:0000313" key="3">
    <source>
        <dbReference type="EnsemblMetazoa" id="AAEL023839-PA"/>
    </source>
</evidence>
<feature type="compositionally biased region" description="Low complexity" evidence="1">
    <location>
        <begin position="981"/>
        <end position="996"/>
    </location>
</feature>
<proteinExistence type="predicted"/>
<feature type="region of interest" description="Disordered" evidence="1">
    <location>
        <begin position="613"/>
        <end position="648"/>
    </location>
</feature>
<keyword evidence="4" id="KW-1185">Reference proteome</keyword>
<dbReference type="AlphaFoldDB" id="A0A6I8U3C0"/>
<feature type="compositionally biased region" description="Low complexity" evidence="1">
    <location>
        <begin position="675"/>
        <end position="702"/>
    </location>
</feature>
<gene>
    <name evidence="3" type="primary">5570598</name>
</gene>
<feature type="domain" description="PDZ" evidence="2">
    <location>
        <begin position="527"/>
        <end position="608"/>
    </location>
</feature>
<feature type="compositionally biased region" description="Low complexity" evidence="1">
    <location>
        <begin position="184"/>
        <end position="227"/>
    </location>
</feature>
<name>A0A6I8U3C0_AEDAE</name>
<dbReference type="EnsemblMetazoa" id="AAEL023839-RA">
    <property type="protein sequence ID" value="AAEL023839-PA"/>
    <property type="gene ID" value="AAEL023839"/>
</dbReference>
<evidence type="ECO:0000256" key="1">
    <source>
        <dbReference type="SAM" id="MobiDB-lite"/>
    </source>
</evidence>
<feature type="compositionally biased region" description="Basic residues" evidence="1">
    <location>
        <begin position="1"/>
        <end position="10"/>
    </location>
</feature>
<evidence type="ECO:0000259" key="2">
    <source>
        <dbReference type="PROSITE" id="PS50106"/>
    </source>
</evidence>
<dbReference type="Pfam" id="PF00595">
    <property type="entry name" value="PDZ"/>
    <property type="match status" value="3"/>
</dbReference>
<feature type="compositionally biased region" description="Polar residues" evidence="1">
    <location>
        <begin position="17"/>
        <end position="35"/>
    </location>
</feature>
<feature type="domain" description="PDZ" evidence="2">
    <location>
        <begin position="339"/>
        <end position="425"/>
    </location>
</feature>
<feature type="region of interest" description="Disordered" evidence="1">
    <location>
        <begin position="1"/>
        <end position="59"/>
    </location>
</feature>
<reference evidence="3" key="2">
    <citation type="submission" date="2020-05" db="UniProtKB">
        <authorList>
            <consortium name="EnsemblMetazoa"/>
        </authorList>
    </citation>
    <scope>IDENTIFICATION</scope>
    <source>
        <strain evidence="3">LVP_AGWG</strain>
    </source>
</reference>
<dbReference type="Gene3D" id="2.30.42.10">
    <property type="match status" value="3"/>
</dbReference>
<evidence type="ECO:0000313" key="4">
    <source>
        <dbReference type="Proteomes" id="UP000008820"/>
    </source>
</evidence>
<feature type="region of interest" description="Disordered" evidence="1">
    <location>
        <begin position="945"/>
        <end position="996"/>
    </location>
</feature>
<dbReference type="OrthoDB" id="165498at2759"/>
<feature type="domain" description="PDZ" evidence="2">
    <location>
        <begin position="1017"/>
        <end position="1099"/>
    </location>
</feature>
<dbReference type="PANTHER" id="PTHR46900:SF4">
    <property type="entry name" value="FERM AND PDZ DOMAIN CONTAINING 2"/>
    <property type="match status" value="1"/>
</dbReference>
<sequence length="1147" mass="124450">MGANVSRHHEKGLTGRRAQSTDNLKSDQAQSYQYPNYNNNNNNGGKNHVAKPVPPDLTPGSEFIENRGECTDDDCEYRDGFCQGSENGINSGDRNKFCGSLPNHLDADDACEAIFKQNEFLQTHLKNVLASHQQQQPEYVTVNSSSSCRMATGDGLGGEGHRLTLDAGEGDATGDGGSANMNRQQPSLVPSAQQQQQHHQQQQTVPTYQQSSPFYSSSSGKGSTISSTALGTGTFRSGCTGDRPDIQLKLPLHRTTVDTGYDQGYGSERSPEDEMPPPLLLMHEAQYNEILASSGVNQQPPTSVIEPNDLQRFWNYEKAAASLIASGEYSFITKDTVFLVQVPKGTRGLGLSVSGGSDSSAPFPGLIRIKRLFPHQAAWATGMLQPGDILLEANGIPLTGLTNYEALEVLRTAPNYVTLTVCRPQDEQYRKLSPPSEPPKPPLRNALSSEPQSQVQSPQLSGIVGGGGPGGQLMQFQHLQYNQQQQMVPYYYQQQQQQQQYIYPPQTLAFAPLESMQSNGSISGEFEIILTKQQGSLGFTLRKEDESILGHCVRALVRDPALNDGRIKPGDKIMAVNDVPISQMTHEEAVIFLRQAADVVKLRLYRDQAQTPLSAQSPTLGDRRLDLSKSDSTSTVGGTGKPKPNLRPEALNLLTDIAYRKQSIATNNSGGGSGSTSSSVKSSNASPRRLRRGLPQQQQQQPHRTYDNHGYQHSETSNYSDSETSTIVSQGGSMHQQHHPIQGVQMVPGGLIHTGSCRSCGGAGNVGTLMEENLDESYYCDDEIDIESLYEDDGEPQKRPNFLNLAGESGSTPMSSRKPRFQFSVATTNAYELNNLDNEALDAPTMYALNGDPVNGQPPGSDQFISLPCETFLVACKTENDLNADSTDAIYVKHFAHKSPLYSSVNVPLKDTGGNVSEVVDAVEKGGKKSLMKWKGAVLISDEDETPSSHVYSSGGSLDDGTSPSLSAETGTGTITSDTPESSLAATLGTSTTTPTTERELDFNGGGIDSEGNKIFTVELNKGWSSRLGFSLQQEPDTKRTVISAIYRESVAAKDGRLRVGDQLLMVNEESVESMSTAQIINLLRIIRGSICLRLIRRTGQYSAVPEQSEGEVQQECDLPPPPDDLIITPPDTSKDLDEQEIPTAEQ</sequence>
<feature type="region of interest" description="Disordered" evidence="1">
    <location>
        <begin position="253"/>
        <end position="274"/>
    </location>
</feature>
<accession>A0A6I8U3C0</accession>
<feature type="region of interest" description="Disordered" evidence="1">
    <location>
        <begin position="151"/>
        <end position="229"/>
    </location>
</feature>
<protein>
    <recommendedName>
        <fullName evidence="2">PDZ domain-containing protein</fullName>
    </recommendedName>
</protein>
<feature type="region of interest" description="Disordered" evidence="1">
    <location>
        <begin position="664"/>
        <end position="738"/>
    </location>
</feature>
<dbReference type="InterPro" id="IPR036034">
    <property type="entry name" value="PDZ_sf"/>
</dbReference>